<dbReference type="InterPro" id="IPR010134">
    <property type="entry name" value="PHA_reg_PhaR"/>
</dbReference>
<feature type="region of interest" description="Disordered" evidence="1">
    <location>
        <begin position="199"/>
        <end position="259"/>
    </location>
</feature>
<evidence type="ECO:0000259" key="3">
    <source>
        <dbReference type="Pfam" id="PF07879"/>
    </source>
</evidence>
<accession>A0ABU0LEF8</accession>
<name>A0ABU0LEF8_XANAG</name>
<proteinExistence type="predicted"/>
<feature type="compositionally biased region" description="Pro residues" evidence="1">
    <location>
        <begin position="215"/>
        <end position="243"/>
    </location>
</feature>
<dbReference type="Pfam" id="PF07879">
    <property type="entry name" value="PHB_acc_N"/>
    <property type="match status" value="1"/>
</dbReference>
<dbReference type="InterPro" id="IPR012909">
    <property type="entry name" value="PHA_DNA-bd_N"/>
</dbReference>
<evidence type="ECO:0000313" key="4">
    <source>
        <dbReference type="EMBL" id="MDQ0505524.1"/>
    </source>
</evidence>
<feature type="domain" description="PHB accumulation regulatory" evidence="2">
    <location>
        <begin position="73"/>
        <end position="112"/>
    </location>
</feature>
<evidence type="ECO:0000313" key="5">
    <source>
        <dbReference type="Proteomes" id="UP001241747"/>
    </source>
</evidence>
<dbReference type="Pfam" id="PF05233">
    <property type="entry name" value="PHB_acc"/>
    <property type="match status" value="1"/>
</dbReference>
<protein>
    <submittedName>
        <fullName evidence="4">Polyhydroxyalkanoate synthesis repressor PhaR</fullName>
    </submittedName>
</protein>
<dbReference type="Proteomes" id="UP001241747">
    <property type="component" value="Unassembled WGS sequence"/>
</dbReference>
<feature type="domain" description="PHA accumulation regulator DNA-binding N-terminal" evidence="3">
    <location>
        <begin position="9"/>
        <end position="69"/>
    </location>
</feature>
<evidence type="ECO:0000256" key="1">
    <source>
        <dbReference type="SAM" id="MobiDB-lite"/>
    </source>
</evidence>
<evidence type="ECO:0000259" key="2">
    <source>
        <dbReference type="Pfam" id="PF05233"/>
    </source>
</evidence>
<gene>
    <name evidence="4" type="ORF">QOZ94_002320</name>
</gene>
<keyword evidence="5" id="KW-1185">Reference proteome</keyword>
<organism evidence="4 5">
    <name type="scientific">Xanthobacter agilis</name>
    <dbReference type="NCBI Taxonomy" id="47492"/>
    <lineage>
        <taxon>Bacteria</taxon>
        <taxon>Pseudomonadati</taxon>
        <taxon>Pseudomonadota</taxon>
        <taxon>Alphaproteobacteria</taxon>
        <taxon>Hyphomicrobiales</taxon>
        <taxon>Xanthobacteraceae</taxon>
        <taxon>Xanthobacter</taxon>
    </lineage>
</organism>
<dbReference type="InterPro" id="IPR007897">
    <property type="entry name" value="PHB_accumulat"/>
</dbReference>
<reference evidence="4 5" key="1">
    <citation type="submission" date="2023-07" db="EMBL/GenBank/DDBJ databases">
        <title>Genomic Encyclopedia of Type Strains, Phase IV (KMG-IV): sequencing the most valuable type-strain genomes for metagenomic binning, comparative biology and taxonomic classification.</title>
        <authorList>
            <person name="Goeker M."/>
        </authorList>
    </citation>
    <scope>NUCLEOTIDE SEQUENCE [LARGE SCALE GENOMIC DNA]</scope>
    <source>
        <strain evidence="4 5">DSM 3770</strain>
    </source>
</reference>
<dbReference type="EMBL" id="JAUSVY010000004">
    <property type="protein sequence ID" value="MDQ0505524.1"/>
    <property type="molecule type" value="Genomic_DNA"/>
</dbReference>
<comment type="caution">
    <text evidence="4">The sequence shown here is derived from an EMBL/GenBank/DDBJ whole genome shotgun (WGS) entry which is preliminary data.</text>
</comment>
<dbReference type="NCBIfam" id="TIGR01848">
    <property type="entry name" value="PHA_reg_PhaR"/>
    <property type="match status" value="1"/>
</dbReference>
<sequence>MAKSQEPVTIKKYANRRLYNTGTSTYVTLEDLATMVKEGEDFVVYDAKNGDDITHSVLTQIIFEQENKGQNLLPIAFLRQIIRFYGDSMQMLVPRYLEASIDSFTKDQEKYRDHVAKTLTGGGFAGLDDHVRRNMEMFERAFHIFLPFPKTAEEEQAEAEAAAAAAAAQPAAAVESSRPASAGGPDELEALRRQMADMQAKLEQLVVRPVEPKAPEPPAPVPPPAPTEFAPPAPVVEPPAPDAPEPDAPRTGDNTGNTF</sequence>